<dbReference type="Pfam" id="PF00015">
    <property type="entry name" value="MCPsignal"/>
    <property type="match status" value="1"/>
</dbReference>
<dbReference type="Proteomes" id="UP000218890">
    <property type="component" value="Chromosome"/>
</dbReference>
<organism evidence="9 10">
    <name type="scientific">Halorhodospira halochloris</name>
    <name type="common">Ectothiorhodospira halochloris</name>
    <dbReference type="NCBI Taxonomy" id="1052"/>
    <lineage>
        <taxon>Bacteria</taxon>
        <taxon>Pseudomonadati</taxon>
        <taxon>Pseudomonadota</taxon>
        <taxon>Gammaproteobacteria</taxon>
        <taxon>Chromatiales</taxon>
        <taxon>Ectothiorhodospiraceae</taxon>
        <taxon>Halorhodospira</taxon>
    </lineage>
</organism>
<keyword evidence="2 4" id="KW-0807">Transducer</keyword>
<dbReference type="InterPro" id="IPR004089">
    <property type="entry name" value="MCPsignal_dom"/>
</dbReference>
<dbReference type="PROSITE" id="PS50111">
    <property type="entry name" value="CHEMOTAXIS_TRANSDUC_2"/>
    <property type="match status" value="1"/>
</dbReference>
<accession>A0A0X8X698</accession>
<gene>
    <name evidence="9" type="primary">mcp</name>
    <name evidence="9" type="ORF">HH1059_22910</name>
</gene>
<keyword evidence="7" id="KW-0812">Transmembrane</keyword>
<dbReference type="PANTHER" id="PTHR32089:SF112">
    <property type="entry name" value="LYSOZYME-LIKE PROTEIN-RELATED"/>
    <property type="match status" value="1"/>
</dbReference>
<proteinExistence type="inferred from homology"/>
<keyword evidence="7" id="KW-0472">Membrane</keyword>
<evidence type="ECO:0000256" key="2">
    <source>
        <dbReference type="ARBA" id="ARBA00023224"/>
    </source>
</evidence>
<dbReference type="EMBL" id="AP017372">
    <property type="protein sequence ID" value="BAU56361.1"/>
    <property type="molecule type" value="Genomic_DNA"/>
</dbReference>
<evidence type="ECO:0000313" key="9">
    <source>
        <dbReference type="EMBL" id="BAU56361.1"/>
    </source>
</evidence>
<feature type="domain" description="Methyl-accepting transducer" evidence="8">
    <location>
        <begin position="93"/>
        <end position="335"/>
    </location>
</feature>
<evidence type="ECO:0000256" key="5">
    <source>
        <dbReference type="SAM" id="Coils"/>
    </source>
</evidence>
<reference evidence="9" key="1">
    <citation type="submission" date="2016-02" db="EMBL/GenBank/DDBJ databases">
        <title>Halorhodospira halochloris DSM-1059 complete genome, version 2.</title>
        <authorList>
            <person name="Tsukatani Y."/>
        </authorList>
    </citation>
    <scope>NUCLEOTIDE SEQUENCE</scope>
    <source>
        <strain evidence="9">DSM 1059</strain>
    </source>
</reference>
<feature type="region of interest" description="Disordered" evidence="6">
    <location>
        <begin position="388"/>
        <end position="416"/>
    </location>
</feature>
<keyword evidence="7" id="KW-1133">Transmembrane helix</keyword>
<dbReference type="GO" id="GO:0004888">
    <property type="term" value="F:transmembrane signaling receptor activity"/>
    <property type="evidence" value="ECO:0007669"/>
    <property type="project" value="InterPro"/>
</dbReference>
<dbReference type="PRINTS" id="PR00260">
    <property type="entry name" value="CHEMTRNSDUCR"/>
</dbReference>
<feature type="coiled-coil region" evidence="5">
    <location>
        <begin position="289"/>
        <end position="319"/>
    </location>
</feature>
<dbReference type="SUPFAM" id="SSF58104">
    <property type="entry name" value="Methyl-accepting chemotaxis protein (MCP) signaling domain"/>
    <property type="match status" value="1"/>
</dbReference>
<evidence type="ECO:0000256" key="3">
    <source>
        <dbReference type="ARBA" id="ARBA00029447"/>
    </source>
</evidence>
<dbReference type="GO" id="GO:0007165">
    <property type="term" value="P:signal transduction"/>
    <property type="evidence" value="ECO:0007669"/>
    <property type="project" value="UniProtKB-KW"/>
</dbReference>
<dbReference type="InterPro" id="IPR004090">
    <property type="entry name" value="Chemotax_Me-accpt_rcpt"/>
</dbReference>
<dbReference type="AlphaFoldDB" id="A0A0X8X698"/>
<feature type="transmembrane region" description="Helical" evidence="7">
    <location>
        <begin position="50"/>
        <end position="66"/>
    </location>
</feature>
<evidence type="ECO:0000313" key="10">
    <source>
        <dbReference type="Proteomes" id="UP000218890"/>
    </source>
</evidence>
<comment type="subcellular location">
    <subcellularLocation>
        <location evidence="1">Membrane</location>
    </subcellularLocation>
</comment>
<evidence type="ECO:0000259" key="8">
    <source>
        <dbReference type="PROSITE" id="PS50111"/>
    </source>
</evidence>
<comment type="similarity">
    <text evidence="3">Belongs to the methyl-accepting chemotaxis (MCP) protein family.</text>
</comment>
<dbReference type="RefSeq" id="WP_096406110.1">
    <property type="nucleotide sequence ID" value="NZ_AP017372.2"/>
</dbReference>
<dbReference type="GO" id="GO:0006935">
    <property type="term" value="P:chemotaxis"/>
    <property type="evidence" value="ECO:0007669"/>
    <property type="project" value="InterPro"/>
</dbReference>
<protein>
    <submittedName>
        <fullName evidence="9">Methyl-accepting chemotaxis protein</fullName>
    </submittedName>
</protein>
<keyword evidence="5" id="KW-0175">Coiled coil</keyword>
<dbReference type="KEGG" id="hhk:HH1059_22910"/>
<evidence type="ECO:0000256" key="6">
    <source>
        <dbReference type="SAM" id="MobiDB-lite"/>
    </source>
</evidence>
<dbReference type="GO" id="GO:0016020">
    <property type="term" value="C:membrane"/>
    <property type="evidence" value="ECO:0007669"/>
    <property type="project" value="UniProtKB-SubCell"/>
</dbReference>
<name>A0A0X8X698_HALHR</name>
<evidence type="ECO:0000256" key="7">
    <source>
        <dbReference type="SAM" id="Phobius"/>
    </source>
</evidence>
<feature type="coiled-coil region" evidence="5">
    <location>
        <begin position="65"/>
        <end position="99"/>
    </location>
</feature>
<keyword evidence="10" id="KW-1185">Reference proteome</keyword>
<evidence type="ECO:0000256" key="1">
    <source>
        <dbReference type="ARBA" id="ARBA00004370"/>
    </source>
</evidence>
<dbReference type="Gene3D" id="1.10.287.950">
    <property type="entry name" value="Methyl-accepting chemotaxis protein"/>
    <property type="match status" value="1"/>
</dbReference>
<dbReference type="PANTHER" id="PTHR32089">
    <property type="entry name" value="METHYL-ACCEPTING CHEMOTAXIS PROTEIN MCPB"/>
    <property type="match status" value="1"/>
</dbReference>
<feature type="transmembrane region" description="Helical" evidence="7">
    <location>
        <begin position="23"/>
        <end position="44"/>
    </location>
</feature>
<sequence length="416" mass="45947">MSDPGQQSGFKESLEATYLISRLWRYAIPLLIITVAAAVAAYVWPAIGSVAVIVVAVAWGAVGIVAEHQSGREQAEQTASELEEALRDLLHDIDDSLNAEFRNVSGDLEQIHGLVRDAIQSLNESFNGMDRATDEQERLARAVIERTGTDSAMDEFGISEFVSETESFLNTYVDLIVDMSRRSVKTVSRIDDILAQMSNIDNLLGDLKGIADQTDLLALNASIEAARAGESGRGFSVVAEEVRKLAEKSNVFNQQIADEVTSINELVEITRREVGEMASTDMNVTLSTKEQISQMMETLRNLDKEVEQQVTKISNVSRQIDGHVADAVRALQFEDIVTQLVESSRTGVEGLNVYLDGVRGVLQEIAEEDVHGSEYAARLREAREMLASKRATREEQRAKQRKVEQASMDHGDVELF</sequence>
<evidence type="ECO:0000256" key="4">
    <source>
        <dbReference type="PROSITE-ProRule" id="PRU00284"/>
    </source>
</evidence>
<dbReference type="SMART" id="SM00283">
    <property type="entry name" value="MA"/>
    <property type="match status" value="1"/>
</dbReference>
<dbReference type="OrthoDB" id="5573670at2"/>